<evidence type="ECO:0000256" key="2">
    <source>
        <dbReference type="ARBA" id="ARBA00009610"/>
    </source>
</evidence>
<dbReference type="PANTHER" id="PTHR15231:SF1">
    <property type="entry name" value="PHOSPHATIDYLINOSITOL N-ACETYLGLUCOSAMINYLTRANSFERASE SUBUNIT H"/>
    <property type="match status" value="1"/>
</dbReference>
<sequence length="272" mass="30575">MAEKSIANSRYIYIHETGKWPSQTVDLHHVVARKSCLRNGVACLSGLVLLLSTYYSLVGKGESLYVPLLYVVIGTLFIMLSRWTLVEKGEKVEYAFDFVVRGCSLRENWLNDVGSYLVQSCCTSLSSHLSSVIIIFSPAFPSSGRSVRRFVPIDKILKPLLNECVTPVTCYWSLALILREEDELMLVFKTLRVDCWLVLLKLVEVGMATTVPKEVSSDIPLLVSAKVLPEGSRARDWCCRDSGEKYHQTLGSELPPFLYSSSVHLQKAKYRA</sequence>
<comment type="similarity">
    <text evidence="2">Belongs to the PIGH family.</text>
</comment>
<organism evidence="5 6">
    <name type="scientific">Carnegiea gigantea</name>
    <dbReference type="NCBI Taxonomy" id="171969"/>
    <lineage>
        <taxon>Eukaryota</taxon>
        <taxon>Viridiplantae</taxon>
        <taxon>Streptophyta</taxon>
        <taxon>Embryophyta</taxon>
        <taxon>Tracheophyta</taxon>
        <taxon>Spermatophyta</taxon>
        <taxon>Magnoliopsida</taxon>
        <taxon>eudicotyledons</taxon>
        <taxon>Gunneridae</taxon>
        <taxon>Pentapetalae</taxon>
        <taxon>Caryophyllales</taxon>
        <taxon>Cactineae</taxon>
        <taxon>Cactaceae</taxon>
        <taxon>Cactoideae</taxon>
        <taxon>Echinocereeae</taxon>
        <taxon>Carnegiea</taxon>
    </lineage>
</organism>
<gene>
    <name evidence="5" type="ORF">Cgig2_001640</name>
</gene>
<evidence type="ECO:0000256" key="1">
    <source>
        <dbReference type="ARBA" id="ARBA00004687"/>
    </source>
</evidence>
<dbReference type="InterPro" id="IPR019328">
    <property type="entry name" value="PIGH-H_dom"/>
</dbReference>
<reference evidence="5" key="1">
    <citation type="submission" date="2022-04" db="EMBL/GenBank/DDBJ databases">
        <title>Carnegiea gigantea Genome sequencing and assembly v2.</title>
        <authorList>
            <person name="Copetti D."/>
            <person name="Sanderson M.J."/>
            <person name="Burquez A."/>
            <person name="Wojciechowski M.F."/>
        </authorList>
    </citation>
    <scope>NUCLEOTIDE SEQUENCE</scope>
    <source>
        <strain evidence="5">SGP5-SGP5p</strain>
        <tissue evidence="5">Aerial part</tissue>
    </source>
</reference>
<dbReference type="GO" id="GO:0000506">
    <property type="term" value="C:glycosylphosphatidylinositol-N-acetylglucosaminyltransferase (GPI-GnT) complex"/>
    <property type="evidence" value="ECO:0007669"/>
    <property type="project" value="InterPro"/>
</dbReference>
<comment type="caution">
    <text evidence="5">The sequence shown here is derived from an EMBL/GenBank/DDBJ whole genome shotgun (WGS) entry which is preliminary data.</text>
</comment>
<proteinExistence type="inferred from homology"/>
<dbReference type="Proteomes" id="UP001153076">
    <property type="component" value="Unassembled WGS sequence"/>
</dbReference>
<accession>A0A9Q1GYH1</accession>
<keyword evidence="3" id="KW-1133">Transmembrane helix</keyword>
<dbReference type="Pfam" id="PF10181">
    <property type="entry name" value="PIG-H"/>
    <property type="match status" value="1"/>
</dbReference>
<dbReference type="PANTHER" id="PTHR15231">
    <property type="entry name" value="PHOSPHATIDYLINOSITOL N-ACETYLGLUCOSAMINYLTRANSFERASE SUBUNIT H"/>
    <property type="match status" value="1"/>
</dbReference>
<keyword evidence="3" id="KW-0812">Transmembrane</keyword>
<dbReference type="EMBL" id="JAKOGI010001089">
    <property type="protein sequence ID" value="KAJ8427829.1"/>
    <property type="molecule type" value="Genomic_DNA"/>
</dbReference>
<protein>
    <recommendedName>
        <fullName evidence="4">Phosphatidylinositol N-acetylglucosaminyltransferase subunit H conserved domain-containing protein</fullName>
    </recommendedName>
</protein>
<dbReference type="OrthoDB" id="6256716at2759"/>
<evidence type="ECO:0000259" key="4">
    <source>
        <dbReference type="Pfam" id="PF10181"/>
    </source>
</evidence>
<comment type="pathway">
    <text evidence="1">Glycolipid biosynthesis; glycosylphosphatidylinositol-anchor biosynthesis.</text>
</comment>
<dbReference type="GO" id="GO:0006506">
    <property type="term" value="P:GPI anchor biosynthetic process"/>
    <property type="evidence" value="ECO:0007669"/>
    <property type="project" value="InterPro"/>
</dbReference>
<keyword evidence="3" id="KW-0472">Membrane</keyword>
<evidence type="ECO:0000256" key="3">
    <source>
        <dbReference type="SAM" id="Phobius"/>
    </source>
</evidence>
<evidence type="ECO:0000313" key="6">
    <source>
        <dbReference type="Proteomes" id="UP001153076"/>
    </source>
</evidence>
<feature type="transmembrane region" description="Helical" evidence="3">
    <location>
        <begin position="41"/>
        <end position="58"/>
    </location>
</feature>
<keyword evidence="6" id="KW-1185">Reference proteome</keyword>
<feature type="domain" description="Phosphatidylinositol N-acetylglucosaminyltransferase subunit H conserved" evidence="4">
    <location>
        <begin position="142"/>
        <end position="189"/>
    </location>
</feature>
<feature type="transmembrane region" description="Helical" evidence="3">
    <location>
        <begin position="64"/>
        <end position="85"/>
    </location>
</feature>
<dbReference type="AlphaFoldDB" id="A0A9Q1GYH1"/>
<name>A0A9Q1GYH1_9CARY</name>
<dbReference type="InterPro" id="IPR044215">
    <property type="entry name" value="PIG-H"/>
</dbReference>
<evidence type="ECO:0000313" key="5">
    <source>
        <dbReference type="EMBL" id="KAJ8427829.1"/>
    </source>
</evidence>